<dbReference type="EMBL" id="JACRWH010000030">
    <property type="protein sequence ID" value="MBC6012606.1"/>
    <property type="molecule type" value="Genomic_DNA"/>
</dbReference>
<comment type="caution">
    <text evidence="2">The sequence shown here is derived from an EMBL/GenBank/DDBJ whole genome shotgun (WGS) entry which is preliminary data.</text>
</comment>
<gene>
    <name evidence="2" type="ORF">H8911_07635</name>
</gene>
<evidence type="ECO:0000313" key="2">
    <source>
        <dbReference type="EMBL" id="MBC6012606.1"/>
    </source>
</evidence>
<organism evidence="2 3">
    <name type="scientific">Holdemanella hominis</name>
    <dbReference type="NCBI Taxonomy" id="2764327"/>
    <lineage>
        <taxon>Bacteria</taxon>
        <taxon>Bacillati</taxon>
        <taxon>Bacillota</taxon>
        <taxon>Erysipelotrichia</taxon>
        <taxon>Erysipelotrichales</taxon>
        <taxon>Erysipelotrichaceae</taxon>
        <taxon>Holdemanella</taxon>
    </lineage>
</organism>
<dbReference type="InterPro" id="IPR010982">
    <property type="entry name" value="Lambda_DNA-bd_dom_sf"/>
</dbReference>
<dbReference type="RefSeq" id="WP_003864725.1">
    <property type="nucleotide sequence ID" value="NZ_JACRWH010000030.1"/>
</dbReference>
<name>A0ABR7KIN5_9FIRM</name>
<proteinExistence type="predicted"/>
<evidence type="ECO:0000259" key="1">
    <source>
        <dbReference type="PROSITE" id="PS50943"/>
    </source>
</evidence>
<sequence length="218" mass="25758">MAFATYMKNIRLDREESQVSMAKKMNISVTALKLIENGTTKFPSDKLLENICEYTKSSQNDVIMHILFDEEDIKNRYLACRYLAYMYLLGWNITVSPFELHLTENYMRTFDAKIIKKRENKNIVIVASCNRFFERISINDVLEDKNFIGYLGDAVSLTLSIMDSFRGLHILFDNKDEKQHQMYDLFEKEKYHHLDFYIDVVLFDPDRSEVIGNKRVTK</sequence>
<evidence type="ECO:0000313" key="3">
    <source>
        <dbReference type="Proteomes" id="UP000649075"/>
    </source>
</evidence>
<dbReference type="Gene3D" id="1.10.260.40">
    <property type="entry name" value="lambda repressor-like DNA-binding domains"/>
    <property type="match status" value="1"/>
</dbReference>
<reference evidence="2 3" key="1">
    <citation type="submission" date="2020-08" db="EMBL/GenBank/DDBJ databases">
        <authorList>
            <person name="Liu C."/>
            <person name="Sun Q."/>
        </authorList>
    </citation>
    <scope>NUCLEOTIDE SEQUENCE [LARGE SCALE GENOMIC DNA]</scope>
    <source>
        <strain evidence="2 3">L34</strain>
    </source>
</reference>
<feature type="domain" description="HTH cro/C1-type" evidence="1">
    <location>
        <begin position="7"/>
        <end position="62"/>
    </location>
</feature>
<dbReference type="PROSITE" id="PS50943">
    <property type="entry name" value="HTH_CROC1"/>
    <property type="match status" value="1"/>
</dbReference>
<keyword evidence="3" id="KW-1185">Reference proteome</keyword>
<dbReference type="InterPro" id="IPR001387">
    <property type="entry name" value="Cro/C1-type_HTH"/>
</dbReference>
<dbReference type="SUPFAM" id="SSF47413">
    <property type="entry name" value="lambda repressor-like DNA-binding domains"/>
    <property type="match status" value="1"/>
</dbReference>
<dbReference type="CDD" id="cd00093">
    <property type="entry name" value="HTH_XRE"/>
    <property type="match status" value="1"/>
</dbReference>
<protein>
    <submittedName>
        <fullName evidence="2">Helix-turn-helix transcriptional regulator</fullName>
    </submittedName>
</protein>
<accession>A0ABR7KIN5</accession>
<dbReference type="Proteomes" id="UP000649075">
    <property type="component" value="Unassembled WGS sequence"/>
</dbReference>